<dbReference type="OrthoDB" id="9936525at2759"/>
<dbReference type="SUPFAM" id="SSF49842">
    <property type="entry name" value="TNF-like"/>
    <property type="match status" value="1"/>
</dbReference>
<reference evidence="4 5" key="1">
    <citation type="submission" date="2021-06" db="EMBL/GenBank/DDBJ databases">
        <title>Chromosome-level genome assembly of the red-tail catfish (Hemibagrus wyckioides).</title>
        <authorList>
            <person name="Shao F."/>
        </authorList>
    </citation>
    <scope>NUCLEOTIDE SEQUENCE [LARGE SCALE GENOMIC DNA]</scope>
    <source>
        <strain evidence="4">EC202008001</strain>
        <tissue evidence="4">Blood</tissue>
    </source>
</reference>
<sequence length="211" mass="24298">MQHCRATRRHEPGLRRATGFLILMLWLQASLRVTQASVIHQQPNDIQAGDQQSVQPSKNVRRAWEIAHLLTAIGNNGKVAPLQKDGIYIWRLYHTRGNFKLEDNSTTLVVPKNGLYLVNLKMYYYIPNDPMCNQTLFLKTKIEQYSSAYPVWIEVMKGGDTMQCVQDWHQSVTLSQVVRFEKGTMLRVVINEKNHHFIVGDASTYLSVTRL</sequence>
<dbReference type="AlphaFoldDB" id="A0A9D3S815"/>
<dbReference type="GO" id="GO:0016020">
    <property type="term" value="C:membrane"/>
    <property type="evidence" value="ECO:0007669"/>
    <property type="project" value="InterPro"/>
</dbReference>
<feature type="signal peptide" evidence="2">
    <location>
        <begin position="1"/>
        <end position="36"/>
    </location>
</feature>
<keyword evidence="2" id="KW-0732">Signal</keyword>
<accession>A0A9D3S815</accession>
<evidence type="ECO:0000313" key="4">
    <source>
        <dbReference type="EMBL" id="KAG7314706.1"/>
    </source>
</evidence>
<organism evidence="4 5">
    <name type="scientific">Hemibagrus wyckioides</name>
    <dbReference type="NCBI Taxonomy" id="337641"/>
    <lineage>
        <taxon>Eukaryota</taxon>
        <taxon>Metazoa</taxon>
        <taxon>Chordata</taxon>
        <taxon>Craniata</taxon>
        <taxon>Vertebrata</taxon>
        <taxon>Euteleostomi</taxon>
        <taxon>Actinopterygii</taxon>
        <taxon>Neopterygii</taxon>
        <taxon>Teleostei</taxon>
        <taxon>Ostariophysi</taxon>
        <taxon>Siluriformes</taxon>
        <taxon>Bagridae</taxon>
        <taxon>Hemibagrus</taxon>
    </lineage>
</organism>
<dbReference type="Proteomes" id="UP000824219">
    <property type="component" value="Linkage Group LG28"/>
</dbReference>
<gene>
    <name evidence="4" type="ORF">KOW79_022009</name>
</gene>
<evidence type="ECO:0000256" key="2">
    <source>
        <dbReference type="SAM" id="SignalP"/>
    </source>
</evidence>
<dbReference type="GO" id="GO:0006955">
    <property type="term" value="P:immune response"/>
    <property type="evidence" value="ECO:0007669"/>
    <property type="project" value="InterPro"/>
</dbReference>
<proteinExistence type="inferred from homology"/>
<evidence type="ECO:0000256" key="1">
    <source>
        <dbReference type="ARBA" id="ARBA00008670"/>
    </source>
</evidence>
<evidence type="ECO:0000313" key="5">
    <source>
        <dbReference type="Proteomes" id="UP000824219"/>
    </source>
</evidence>
<comment type="caution">
    <text evidence="4">The sequence shown here is derived from an EMBL/GenBank/DDBJ whole genome shotgun (WGS) entry which is preliminary data.</text>
</comment>
<evidence type="ECO:0000259" key="3">
    <source>
        <dbReference type="Pfam" id="PF00229"/>
    </source>
</evidence>
<comment type="similarity">
    <text evidence="1">Belongs to the tumor necrosis factor family.</text>
</comment>
<dbReference type="PROSITE" id="PS00251">
    <property type="entry name" value="THD_1"/>
    <property type="match status" value="1"/>
</dbReference>
<dbReference type="EMBL" id="JAHKSW010000028">
    <property type="protein sequence ID" value="KAG7314706.1"/>
    <property type="molecule type" value="Genomic_DNA"/>
</dbReference>
<protein>
    <recommendedName>
        <fullName evidence="3">THD domain-containing protein</fullName>
    </recommendedName>
</protein>
<feature type="domain" description="THD" evidence="3">
    <location>
        <begin position="96"/>
        <end position="209"/>
    </location>
</feature>
<dbReference type="Pfam" id="PF00229">
    <property type="entry name" value="TNF"/>
    <property type="match status" value="1"/>
</dbReference>
<dbReference type="Gene3D" id="2.60.120.40">
    <property type="match status" value="1"/>
</dbReference>
<dbReference type="GO" id="GO:0005164">
    <property type="term" value="F:tumor necrosis factor receptor binding"/>
    <property type="evidence" value="ECO:0007669"/>
    <property type="project" value="InterPro"/>
</dbReference>
<dbReference type="InterPro" id="IPR006052">
    <property type="entry name" value="TNF_dom"/>
</dbReference>
<feature type="chain" id="PRO_5039335431" description="THD domain-containing protein" evidence="2">
    <location>
        <begin position="37"/>
        <end position="211"/>
    </location>
</feature>
<dbReference type="InterPro" id="IPR008983">
    <property type="entry name" value="Tumour_necrosis_fac-like_dom"/>
</dbReference>
<keyword evidence="5" id="KW-1185">Reference proteome</keyword>
<dbReference type="InterPro" id="IPR021184">
    <property type="entry name" value="TNF_CS"/>
</dbReference>
<name>A0A9D3S815_9TELE</name>